<comment type="caution">
    <text evidence="2">The sequence shown here is derived from an EMBL/GenBank/DDBJ whole genome shotgun (WGS) entry which is preliminary data.</text>
</comment>
<dbReference type="InterPro" id="IPR036568">
    <property type="entry name" value="GGCT-like_sf"/>
</dbReference>
<keyword evidence="3" id="KW-1185">Reference proteome</keyword>
<proteinExistence type="predicted"/>
<accession>A0ABP6DKU1</accession>
<dbReference type="InterPro" id="IPR017939">
    <property type="entry name" value="G-Glutamylcylcotransferase"/>
</dbReference>
<dbReference type="Proteomes" id="UP001501666">
    <property type="component" value="Unassembled WGS sequence"/>
</dbReference>
<dbReference type="RefSeq" id="WP_183650420.1">
    <property type="nucleotide sequence ID" value="NZ_BAAATE010000001.1"/>
</dbReference>
<dbReference type="PANTHER" id="PTHR12935">
    <property type="entry name" value="GAMMA-GLUTAMYLCYCLOTRANSFERASE"/>
    <property type="match status" value="1"/>
</dbReference>
<evidence type="ECO:0000313" key="2">
    <source>
        <dbReference type="EMBL" id="GAA2643153.1"/>
    </source>
</evidence>
<reference evidence="3" key="1">
    <citation type="journal article" date="2019" name="Int. J. Syst. Evol. Microbiol.">
        <title>The Global Catalogue of Microorganisms (GCM) 10K type strain sequencing project: providing services to taxonomists for standard genome sequencing and annotation.</title>
        <authorList>
            <consortium name="The Broad Institute Genomics Platform"/>
            <consortium name="The Broad Institute Genome Sequencing Center for Infectious Disease"/>
            <person name="Wu L."/>
            <person name="Ma J."/>
        </authorList>
    </citation>
    <scope>NUCLEOTIDE SEQUENCE [LARGE SCALE GENOMIC DNA]</scope>
    <source>
        <strain evidence="3">JCM 6835</strain>
    </source>
</reference>
<dbReference type="PANTHER" id="PTHR12935:SF0">
    <property type="entry name" value="GAMMA-GLUTAMYLCYCLOTRANSFERASE"/>
    <property type="match status" value="1"/>
</dbReference>
<evidence type="ECO:0000313" key="3">
    <source>
        <dbReference type="Proteomes" id="UP001501666"/>
    </source>
</evidence>
<dbReference type="EMBL" id="BAAATE010000001">
    <property type="protein sequence ID" value="GAA2643153.1"/>
    <property type="molecule type" value="Genomic_DNA"/>
</dbReference>
<dbReference type="GeneID" id="95390680"/>
<organism evidence="2 3">
    <name type="scientific">Nonomuraea recticatena</name>
    <dbReference type="NCBI Taxonomy" id="46178"/>
    <lineage>
        <taxon>Bacteria</taxon>
        <taxon>Bacillati</taxon>
        <taxon>Actinomycetota</taxon>
        <taxon>Actinomycetes</taxon>
        <taxon>Streptosporangiales</taxon>
        <taxon>Streptosporangiaceae</taxon>
        <taxon>Nonomuraea</taxon>
    </lineage>
</organism>
<dbReference type="CDD" id="cd06661">
    <property type="entry name" value="GGCT_like"/>
    <property type="match status" value="1"/>
</dbReference>
<protein>
    <submittedName>
        <fullName evidence="2">Gamma-glutamylcyclotransferase</fullName>
    </submittedName>
</protein>
<dbReference type="SUPFAM" id="SSF110857">
    <property type="entry name" value="Gamma-glutamyl cyclotransferase-like"/>
    <property type="match status" value="1"/>
</dbReference>
<sequence length="163" mass="17985">MGRLPDSPQNTGGTRLYAAYGSNMDPKQMAMRAPHSPVRGVGWLQGWRLTFCGEDARWEGALASIVEDPDEHVFVVLYDVPEWDESSLDQWEGASRGLYHKVRLRVHTLDGDVLAWFYVLDSYEGGLPSARYLGILADAAEVAGAPDDYVKGLRGRPCKSLGS</sequence>
<keyword evidence="1" id="KW-0456">Lyase</keyword>
<dbReference type="Pfam" id="PF13772">
    <property type="entry name" value="AIG2_2"/>
    <property type="match status" value="1"/>
</dbReference>
<dbReference type="InterPro" id="IPR013024">
    <property type="entry name" value="GGCT-like"/>
</dbReference>
<gene>
    <name evidence="2" type="ORF">GCM10010412_003570</name>
</gene>
<evidence type="ECO:0000256" key="1">
    <source>
        <dbReference type="ARBA" id="ARBA00023239"/>
    </source>
</evidence>
<dbReference type="Gene3D" id="3.10.490.10">
    <property type="entry name" value="Gamma-glutamyl cyclotransferase-like"/>
    <property type="match status" value="1"/>
</dbReference>
<name>A0ABP6DKU1_9ACTN</name>